<proteinExistence type="predicted"/>
<accession>A0A1N7IQ96</accession>
<sequence length="53" mass="6360">MLMLEYEALTEERAMKTTLYNRLFQLSFTKKIKLFSNVLHFGTIFQYNQATHV</sequence>
<dbReference type="AlphaFoldDB" id="A0A1N7IQ96"/>
<dbReference type="EMBL" id="FTNY01000004">
    <property type="protein sequence ID" value="SIS39255.1"/>
    <property type="molecule type" value="Genomic_DNA"/>
</dbReference>
<keyword evidence="2" id="KW-1185">Reference proteome</keyword>
<name>A0A1N7IQ96_9FLAO</name>
<dbReference type="Proteomes" id="UP000186373">
    <property type="component" value="Unassembled WGS sequence"/>
</dbReference>
<organism evidence="1 2">
    <name type="scientific">Chryseobacterium shigense</name>
    <dbReference type="NCBI Taxonomy" id="297244"/>
    <lineage>
        <taxon>Bacteria</taxon>
        <taxon>Pseudomonadati</taxon>
        <taxon>Bacteroidota</taxon>
        <taxon>Flavobacteriia</taxon>
        <taxon>Flavobacteriales</taxon>
        <taxon>Weeksellaceae</taxon>
        <taxon>Chryseobacterium group</taxon>
        <taxon>Chryseobacterium</taxon>
    </lineage>
</organism>
<gene>
    <name evidence="1" type="ORF">SAMN05421639_104386</name>
</gene>
<evidence type="ECO:0000313" key="1">
    <source>
        <dbReference type="EMBL" id="SIS39255.1"/>
    </source>
</evidence>
<reference evidence="2" key="1">
    <citation type="submission" date="2017-01" db="EMBL/GenBank/DDBJ databases">
        <authorList>
            <person name="Varghese N."/>
            <person name="Submissions S."/>
        </authorList>
    </citation>
    <scope>NUCLEOTIDE SEQUENCE [LARGE SCALE GENOMIC DNA]</scope>
    <source>
        <strain evidence="2">DSM 17126</strain>
    </source>
</reference>
<protein>
    <submittedName>
        <fullName evidence="1">Uncharacterized protein</fullName>
    </submittedName>
</protein>
<evidence type="ECO:0000313" key="2">
    <source>
        <dbReference type="Proteomes" id="UP000186373"/>
    </source>
</evidence>